<keyword evidence="9" id="KW-1185">Reference proteome</keyword>
<evidence type="ECO:0000256" key="6">
    <source>
        <dbReference type="ARBA" id="ARBA00023136"/>
    </source>
</evidence>
<feature type="transmembrane region" description="Helical" evidence="7">
    <location>
        <begin position="37"/>
        <end position="58"/>
    </location>
</feature>
<dbReference type="Proteomes" id="UP000622687">
    <property type="component" value="Unassembled WGS sequence"/>
</dbReference>
<dbReference type="AlphaFoldDB" id="A0A934I4A8"/>
<evidence type="ECO:0000256" key="5">
    <source>
        <dbReference type="ARBA" id="ARBA00022989"/>
    </source>
</evidence>
<evidence type="ECO:0000256" key="1">
    <source>
        <dbReference type="ARBA" id="ARBA00004651"/>
    </source>
</evidence>
<dbReference type="Pfam" id="PF00771">
    <property type="entry name" value="FHIPEP"/>
    <property type="match status" value="1"/>
</dbReference>
<dbReference type="NCBIfam" id="TIGR01398">
    <property type="entry name" value="FlhA"/>
    <property type="match status" value="1"/>
</dbReference>
<keyword evidence="8" id="KW-0282">Flagellum</keyword>
<dbReference type="InterPro" id="IPR025505">
    <property type="entry name" value="FHIPEP_CS"/>
</dbReference>
<dbReference type="Gene3D" id="3.40.30.60">
    <property type="entry name" value="FHIPEP family, domain 1"/>
    <property type="match status" value="1"/>
</dbReference>
<keyword evidence="3 7" id="KW-1003">Cell membrane</keyword>
<dbReference type="InterPro" id="IPR042194">
    <property type="entry name" value="FHIPEP_1"/>
</dbReference>
<protein>
    <recommendedName>
        <fullName evidence="7">Flagellar biosynthesis protein FlhA</fullName>
    </recommendedName>
</protein>
<feature type="transmembrane region" description="Helical" evidence="7">
    <location>
        <begin position="198"/>
        <end position="220"/>
    </location>
</feature>
<comment type="function">
    <text evidence="7">Required for formation of the rod structure of the flagellar apparatus. Together with FliI and FliH, may constitute the export apparatus of flagellin.</text>
</comment>
<keyword evidence="8" id="KW-0969">Cilium</keyword>
<sequence length="688" mass="75634">MENSRKRFSLKNNMDIIMAFVVISVVLMIIIPLPPEILDILLSFNITISVVIILLTLFTTEVLQFSVFPTLLLITTLFRLALNISSARLILKDAYAGEVINAFGSFVVGGNYVVGIIIFLIIVIIQFIVITNGAGRVSEVSARFTLDAMPGKQMSIDADLNAGLIDEMGARERRKRLQQEADFYGAMDGASKFIKGDAIAGIIITAINIIGGIIIGVVMLNMDASTAAQTYTRLTIGDGLVTQVPALLISTASGILVTRSGSDENFGTLAIKQLTGFPKVIAIASVVLLFLAIIPGLPHAAFFILAVACGISAYLLYKEEKVKVIEQIEIEQQEITEIESKEPENVMSLISVEPMEVEIGYGLIPLADEVSGGDLLQRITSVRRQCAIEMGIVVQPIRIRDNLQLKTNEYVIKMRGTVVAKGELMPNMLLCMDPTNGETELQGIRTIEPSFGLPAIWVNKDQREEAEIKGLTVVDPTTVMVTHLTETIKNHCYELLGRQEVKLIVDSVKEKYNTVVEELIPDLLTIGELQKVLQNLLRERVPIKDMVTIMESLADNSRTTKDIEVLTEYVRFALGRSICNPMVDDGGAITVITLNPEIEDLISNNIQKSMQGSFPAIDPEVTGRILNALKDTLDSVYFYENQPVVLVSPKVRPAFRRLIEMVFPAVSVLSLNEIPNDIEIKTEGVVSI</sequence>
<keyword evidence="7" id="KW-1005">Bacterial flagellum biogenesis</keyword>
<dbReference type="PIRSF" id="PIRSF005419">
    <property type="entry name" value="FlhA"/>
    <property type="match status" value="1"/>
</dbReference>
<dbReference type="PANTHER" id="PTHR30161">
    <property type="entry name" value="FLAGELLAR EXPORT PROTEIN, MEMBRANE FLHA SUBUNIT-RELATED"/>
    <property type="match status" value="1"/>
</dbReference>
<dbReference type="InterPro" id="IPR001712">
    <property type="entry name" value="T3SS_FHIPEP"/>
</dbReference>
<dbReference type="PRINTS" id="PR00949">
    <property type="entry name" value="TYPE3IMAPROT"/>
</dbReference>
<dbReference type="GO" id="GO:0005886">
    <property type="term" value="C:plasma membrane"/>
    <property type="evidence" value="ECO:0007669"/>
    <property type="project" value="UniProtKB-SubCell"/>
</dbReference>
<comment type="similarity">
    <text evidence="2 7">Belongs to the FHIPEP (flagella/HR/invasion proteins export pore) family.</text>
</comment>
<dbReference type="GO" id="GO:0044780">
    <property type="term" value="P:bacterial-type flagellum assembly"/>
    <property type="evidence" value="ECO:0007669"/>
    <property type="project" value="InterPro"/>
</dbReference>
<gene>
    <name evidence="7 8" type="primary">flhA</name>
    <name evidence="8" type="ORF">I6U51_24230</name>
</gene>
<keyword evidence="7" id="KW-0813">Transport</keyword>
<evidence type="ECO:0000256" key="3">
    <source>
        <dbReference type="ARBA" id="ARBA00022475"/>
    </source>
</evidence>
<dbReference type="PROSITE" id="PS00994">
    <property type="entry name" value="FHIPEP"/>
    <property type="match status" value="1"/>
</dbReference>
<name>A0A934I4A8_9CLOT</name>
<evidence type="ECO:0000313" key="8">
    <source>
        <dbReference type="EMBL" id="MBI6875770.1"/>
    </source>
</evidence>
<comment type="subcellular location">
    <subcellularLocation>
        <location evidence="1 7">Cell membrane</location>
        <topology evidence="1 7">Multi-pass membrane protein</topology>
    </subcellularLocation>
</comment>
<dbReference type="Gene3D" id="1.10.8.540">
    <property type="entry name" value="FHIPEP family, domain 3"/>
    <property type="match status" value="1"/>
</dbReference>
<organism evidence="8 9">
    <name type="scientific">Clostridium aciditolerans</name>
    <dbReference type="NCBI Taxonomy" id="339861"/>
    <lineage>
        <taxon>Bacteria</taxon>
        <taxon>Bacillati</taxon>
        <taxon>Bacillota</taxon>
        <taxon>Clostridia</taxon>
        <taxon>Eubacteriales</taxon>
        <taxon>Clostridiaceae</taxon>
        <taxon>Clostridium</taxon>
    </lineage>
</organism>
<evidence type="ECO:0000256" key="7">
    <source>
        <dbReference type="RuleBase" id="RU364093"/>
    </source>
</evidence>
<dbReference type="EMBL" id="JAEEGB010000059">
    <property type="protein sequence ID" value="MBI6875770.1"/>
    <property type="molecule type" value="Genomic_DNA"/>
</dbReference>
<comment type="caution">
    <text evidence="7">Lacks conserved residue(s) required for the propagation of feature annotation.</text>
</comment>
<keyword evidence="7" id="KW-1006">Bacterial flagellum protein export</keyword>
<accession>A0A934I4A8</accession>
<feature type="transmembrane region" description="Helical" evidence="7">
    <location>
        <begin position="70"/>
        <end position="91"/>
    </location>
</feature>
<keyword evidence="7" id="KW-0653">Protein transport</keyword>
<dbReference type="InterPro" id="IPR042193">
    <property type="entry name" value="FHIPEP_3"/>
</dbReference>
<keyword evidence="8" id="KW-0966">Cell projection</keyword>
<proteinExistence type="inferred from homology"/>
<feature type="transmembrane region" description="Helical" evidence="7">
    <location>
        <begin position="111"/>
        <end position="130"/>
    </location>
</feature>
<keyword evidence="6 7" id="KW-0472">Membrane</keyword>
<dbReference type="GO" id="GO:0009306">
    <property type="term" value="P:protein secretion"/>
    <property type="evidence" value="ECO:0007669"/>
    <property type="project" value="InterPro"/>
</dbReference>
<comment type="caution">
    <text evidence="8">The sequence shown here is derived from an EMBL/GenBank/DDBJ whole genome shotgun (WGS) entry which is preliminary data.</text>
</comment>
<keyword evidence="4 7" id="KW-0812">Transmembrane</keyword>
<dbReference type="Gene3D" id="3.40.50.12790">
    <property type="entry name" value="FHIPEP family, domain 4"/>
    <property type="match status" value="1"/>
</dbReference>
<feature type="transmembrane region" description="Helical" evidence="7">
    <location>
        <begin position="277"/>
        <end position="294"/>
    </location>
</feature>
<feature type="transmembrane region" description="Helical" evidence="7">
    <location>
        <begin position="12"/>
        <end position="31"/>
    </location>
</feature>
<dbReference type="InterPro" id="IPR042196">
    <property type="entry name" value="FHIPEP_4"/>
</dbReference>
<evidence type="ECO:0000313" key="9">
    <source>
        <dbReference type="Proteomes" id="UP000622687"/>
    </source>
</evidence>
<evidence type="ECO:0000256" key="4">
    <source>
        <dbReference type="ARBA" id="ARBA00022692"/>
    </source>
</evidence>
<dbReference type="InterPro" id="IPR006301">
    <property type="entry name" value="FlhA"/>
</dbReference>
<keyword evidence="5 7" id="KW-1133">Transmembrane helix</keyword>
<evidence type="ECO:0000256" key="2">
    <source>
        <dbReference type="ARBA" id="ARBA00008835"/>
    </source>
</evidence>
<reference evidence="8" key="1">
    <citation type="submission" date="2020-12" db="EMBL/GenBank/DDBJ databases">
        <title>Clostridium thailandense sp. nov., a novel acetogenic bacterium isolated from peat land soil in Thailand.</title>
        <authorList>
            <person name="Chaikitkaew S."/>
            <person name="Birkeland N.K."/>
        </authorList>
    </citation>
    <scope>NUCLEOTIDE SEQUENCE</scope>
    <source>
        <strain evidence="8">DSM 17425</strain>
    </source>
</reference>
<dbReference type="PANTHER" id="PTHR30161:SF1">
    <property type="entry name" value="FLAGELLAR BIOSYNTHESIS PROTEIN FLHA-RELATED"/>
    <property type="match status" value="1"/>
</dbReference>